<dbReference type="Proteomes" id="UP001139516">
    <property type="component" value="Unassembled WGS sequence"/>
</dbReference>
<dbReference type="GO" id="GO:0044781">
    <property type="term" value="P:bacterial-type flagellum organization"/>
    <property type="evidence" value="ECO:0007669"/>
    <property type="project" value="UniProtKB-UniRule"/>
</dbReference>
<evidence type="ECO:0000256" key="2">
    <source>
        <dbReference type="ARBA" id="ARBA00016013"/>
    </source>
</evidence>
<comment type="function">
    <text evidence="4 5">Required for flagellar hook formation. May act as a scaffolding protein.</text>
</comment>
<name>A0A9X2BUG5_9PROT</name>
<dbReference type="AlphaFoldDB" id="A0A9X2BUG5"/>
<feature type="chain" id="PRO_5040952852" description="Basal-body rod modification protein FlgD" evidence="6">
    <location>
        <begin position="23"/>
        <end position="221"/>
    </location>
</feature>
<organism evidence="9 10">
    <name type="scientific">Roseomonas acroporae</name>
    <dbReference type="NCBI Taxonomy" id="2937791"/>
    <lineage>
        <taxon>Bacteria</taxon>
        <taxon>Pseudomonadati</taxon>
        <taxon>Pseudomonadota</taxon>
        <taxon>Alphaproteobacteria</taxon>
        <taxon>Acetobacterales</taxon>
        <taxon>Roseomonadaceae</taxon>
        <taxon>Roseomonas</taxon>
    </lineage>
</organism>
<evidence type="ECO:0000313" key="9">
    <source>
        <dbReference type="EMBL" id="MCK8783044.1"/>
    </source>
</evidence>
<evidence type="ECO:0000256" key="6">
    <source>
        <dbReference type="SAM" id="SignalP"/>
    </source>
</evidence>
<dbReference type="InterPro" id="IPR025963">
    <property type="entry name" value="FLgD_Tudor"/>
</dbReference>
<keyword evidence="9" id="KW-0282">Flagellum</keyword>
<keyword evidence="9" id="KW-0969">Cilium</keyword>
<dbReference type="Pfam" id="PF03963">
    <property type="entry name" value="FlgD"/>
    <property type="match status" value="1"/>
</dbReference>
<feature type="signal peptide" evidence="6">
    <location>
        <begin position="1"/>
        <end position="22"/>
    </location>
</feature>
<dbReference type="Pfam" id="PF13861">
    <property type="entry name" value="FLgD_tudor"/>
    <property type="match status" value="1"/>
</dbReference>
<comment type="caution">
    <text evidence="9">The sequence shown here is derived from an EMBL/GenBank/DDBJ whole genome shotgun (WGS) entry which is preliminary data.</text>
</comment>
<keyword evidence="6" id="KW-0732">Signal</keyword>
<evidence type="ECO:0000256" key="1">
    <source>
        <dbReference type="ARBA" id="ARBA00010577"/>
    </source>
</evidence>
<dbReference type="InterPro" id="IPR025965">
    <property type="entry name" value="FlgD/Vpr_Ig-like"/>
</dbReference>
<evidence type="ECO:0000256" key="3">
    <source>
        <dbReference type="ARBA" id="ARBA00022795"/>
    </source>
</evidence>
<dbReference type="Gene3D" id="2.30.30.910">
    <property type="match status" value="1"/>
</dbReference>
<keyword evidence="9" id="KW-0966">Cell projection</keyword>
<reference evidence="9" key="1">
    <citation type="submission" date="2022-04" db="EMBL/GenBank/DDBJ databases">
        <title>Roseomonas acroporae sp. nov., isolated from coral Acropora digitifera.</title>
        <authorList>
            <person name="Sun H."/>
        </authorList>
    </citation>
    <scope>NUCLEOTIDE SEQUENCE</scope>
    <source>
        <strain evidence="9">NAR14</strain>
    </source>
</reference>
<protein>
    <recommendedName>
        <fullName evidence="2 5">Basal-body rod modification protein FlgD</fullName>
    </recommendedName>
</protein>
<comment type="similarity">
    <text evidence="1 5">Belongs to the FlgD family.</text>
</comment>
<evidence type="ECO:0000256" key="4">
    <source>
        <dbReference type="ARBA" id="ARBA00024746"/>
    </source>
</evidence>
<evidence type="ECO:0000313" key="10">
    <source>
        <dbReference type="Proteomes" id="UP001139516"/>
    </source>
</evidence>
<dbReference type="Gene3D" id="2.60.40.4070">
    <property type="match status" value="1"/>
</dbReference>
<feature type="domain" description="FlgD/Vpr Ig-like" evidence="7">
    <location>
        <begin position="100"/>
        <end position="174"/>
    </location>
</feature>
<dbReference type="RefSeq" id="WP_248665168.1">
    <property type="nucleotide sequence ID" value="NZ_JALPRX010000006.1"/>
</dbReference>
<dbReference type="Pfam" id="PF13860">
    <property type="entry name" value="FlgD_ig"/>
    <property type="match status" value="1"/>
</dbReference>
<gene>
    <name evidence="9" type="ORF">M0638_01445</name>
</gene>
<evidence type="ECO:0000259" key="8">
    <source>
        <dbReference type="Pfam" id="PF13861"/>
    </source>
</evidence>
<dbReference type="InterPro" id="IPR005648">
    <property type="entry name" value="FlgD"/>
</dbReference>
<keyword evidence="10" id="KW-1185">Reference proteome</keyword>
<sequence length="221" mass="22252">MTVTSATSATTTAGTASSSALASLSTNMNTFLTMLTTQLQNQDPTAPVDSNQFTQQLVQLTSVEQQIATNTNLQQLVALQQVAQVTSASGLVGKAVEVESDQLSLQDGVGQVRLPAAGTATQAQVQVLGASGEVLRTATVALGSASTTWSWDGRDSSGTRHADGAYGIKVTGLTGTGSTTALSHTVVANATAAERVNGTAQLVLGGLTVGFDKVRGLAGGG</sequence>
<feature type="domain" description="FlgD Tudor-like" evidence="8">
    <location>
        <begin position="84"/>
        <end position="215"/>
    </location>
</feature>
<dbReference type="EMBL" id="JALPRX010000006">
    <property type="protein sequence ID" value="MCK8783044.1"/>
    <property type="molecule type" value="Genomic_DNA"/>
</dbReference>
<proteinExistence type="inferred from homology"/>
<accession>A0A9X2BUG5</accession>
<evidence type="ECO:0000256" key="5">
    <source>
        <dbReference type="RuleBase" id="RU362076"/>
    </source>
</evidence>
<keyword evidence="3 5" id="KW-1005">Bacterial flagellum biogenesis</keyword>
<evidence type="ECO:0000259" key="7">
    <source>
        <dbReference type="Pfam" id="PF13860"/>
    </source>
</evidence>